<dbReference type="CDD" id="cd02196">
    <property type="entry name" value="PurM"/>
    <property type="match status" value="1"/>
</dbReference>
<dbReference type="RefSeq" id="WP_214420062.1">
    <property type="nucleotide sequence ID" value="NZ_CP075546.1"/>
</dbReference>
<dbReference type="Proteomes" id="UP000680656">
    <property type="component" value="Chromosome"/>
</dbReference>
<dbReference type="InterPro" id="IPR010918">
    <property type="entry name" value="PurM-like_C_dom"/>
</dbReference>
<gene>
    <name evidence="15 18" type="primary">purM</name>
    <name evidence="18" type="ORF">KHC33_01625</name>
</gene>
<dbReference type="InterPro" id="IPR004733">
    <property type="entry name" value="PurM_cligase"/>
</dbReference>
<dbReference type="InterPro" id="IPR036921">
    <property type="entry name" value="PurM-like_N_sf"/>
</dbReference>
<dbReference type="GO" id="GO:0005829">
    <property type="term" value="C:cytosol"/>
    <property type="evidence" value="ECO:0007669"/>
    <property type="project" value="TreeGrafter"/>
</dbReference>
<evidence type="ECO:0000256" key="15">
    <source>
        <dbReference type="HAMAP-Rule" id="MF_00741"/>
    </source>
</evidence>
<dbReference type="KEGG" id="mrtj:KHC33_01625"/>
<dbReference type="SUPFAM" id="SSF56042">
    <property type="entry name" value="PurM C-terminal domain-like"/>
    <property type="match status" value="1"/>
</dbReference>
<evidence type="ECO:0000256" key="14">
    <source>
        <dbReference type="ARBA" id="ARBA00049057"/>
    </source>
</evidence>
<evidence type="ECO:0000256" key="3">
    <source>
        <dbReference type="ARBA" id="ARBA00010280"/>
    </source>
</evidence>
<feature type="domain" description="PurM-like C-terminal" evidence="17">
    <location>
        <begin position="170"/>
        <end position="324"/>
    </location>
</feature>
<sequence>MEQDAYREAGVDIDLEAAAVKSLISELTYRRKGEFSMASEIGHFAGFVSFGKYVLAMAVDGVGTKMLVADALQNWSTVGIDCIAMNVNDLYVMNLEPIAFVDYIATSELSHDQMKQIGKGLNEGAKLANLSILGGETATLKGLVTGLDLAGACLGIQEKEKVITGSAIVPGDIMVGIPSSGIHSNGLTLARRMVEQHGSYDERLQSGETLGESLLKPTRIYADVLRICEETDVHGMCHITGGGLLNLNRLGEFGYIFDSPLPPQEIYTWIVQTGGISEQEMYRTFNMGMGYVIIMPQEGVNTVKKYYPDAQVVGKIERSPGISLNGKKLF</sequence>
<evidence type="ECO:0000256" key="7">
    <source>
        <dbReference type="ARBA" id="ARBA00022598"/>
    </source>
</evidence>
<evidence type="ECO:0000313" key="19">
    <source>
        <dbReference type="Proteomes" id="UP000680656"/>
    </source>
</evidence>
<evidence type="ECO:0000256" key="2">
    <source>
        <dbReference type="ARBA" id="ARBA00004686"/>
    </source>
</evidence>
<dbReference type="GO" id="GO:0006189">
    <property type="term" value="P:'de novo' IMP biosynthetic process"/>
    <property type="evidence" value="ECO:0007669"/>
    <property type="project" value="UniProtKB-UniRule"/>
</dbReference>
<organism evidence="18 19">
    <name type="scientific">Methanospirillum purgamenti</name>
    <dbReference type="NCBI Taxonomy" id="2834276"/>
    <lineage>
        <taxon>Archaea</taxon>
        <taxon>Methanobacteriati</taxon>
        <taxon>Methanobacteriota</taxon>
        <taxon>Stenosarchaea group</taxon>
        <taxon>Methanomicrobia</taxon>
        <taxon>Methanomicrobiales</taxon>
        <taxon>Methanospirillaceae</taxon>
        <taxon>Methanospirillum</taxon>
    </lineage>
</organism>
<evidence type="ECO:0000256" key="9">
    <source>
        <dbReference type="ARBA" id="ARBA00022755"/>
    </source>
</evidence>
<comment type="pathway">
    <text evidence="2 15">Purine metabolism; IMP biosynthesis via de novo pathway; 5-amino-1-(5-phospho-D-ribosyl)imidazole from N(2)-formyl-N(1)-(5-phospho-D-ribosyl)glycinamide: step 2/2.</text>
</comment>
<dbReference type="GO" id="GO:0004637">
    <property type="term" value="F:phosphoribosylamine-glycine ligase activity"/>
    <property type="evidence" value="ECO:0007669"/>
    <property type="project" value="TreeGrafter"/>
</dbReference>
<dbReference type="GO" id="GO:0005524">
    <property type="term" value="F:ATP binding"/>
    <property type="evidence" value="ECO:0007669"/>
    <property type="project" value="UniProtKB-KW"/>
</dbReference>
<evidence type="ECO:0000256" key="12">
    <source>
        <dbReference type="ARBA" id="ARBA00032931"/>
    </source>
</evidence>
<dbReference type="Pfam" id="PF02769">
    <property type="entry name" value="AIRS_C"/>
    <property type="match status" value="1"/>
</dbReference>
<dbReference type="PANTHER" id="PTHR10520">
    <property type="entry name" value="TRIFUNCTIONAL PURINE BIOSYNTHETIC PROTEIN ADENOSINE-3-RELATED"/>
    <property type="match status" value="1"/>
</dbReference>
<evidence type="ECO:0000256" key="5">
    <source>
        <dbReference type="ARBA" id="ARBA00020367"/>
    </source>
</evidence>
<keyword evidence="10 15" id="KW-0067">ATP-binding</keyword>
<name>A0A8E7EJM2_9EURY</name>
<dbReference type="SUPFAM" id="SSF55326">
    <property type="entry name" value="PurM N-terminal domain-like"/>
    <property type="match status" value="1"/>
</dbReference>
<dbReference type="NCBIfam" id="TIGR00878">
    <property type="entry name" value="purM"/>
    <property type="match status" value="1"/>
</dbReference>
<comment type="similarity">
    <text evidence="3 15">Belongs to the AIR synthase family.</text>
</comment>
<accession>A0A8E7EJM2</accession>
<feature type="domain" description="PurM-like N-terminal" evidence="16">
    <location>
        <begin position="46"/>
        <end position="156"/>
    </location>
</feature>
<dbReference type="PANTHER" id="PTHR10520:SF12">
    <property type="entry name" value="TRIFUNCTIONAL PURINE BIOSYNTHETIC PROTEIN ADENOSINE-3"/>
    <property type="match status" value="1"/>
</dbReference>
<dbReference type="Gene3D" id="3.30.1330.10">
    <property type="entry name" value="PurM-like, N-terminal domain"/>
    <property type="match status" value="1"/>
</dbReference>
<protein>
    <recommendedName>
        <fullName evidence="5 15">Phosphoribosylformylglycinamidine cyclo-ligase</fullName>
        <ecNumber evidence="4 15">6.3.3.1</ecNumber>
    </recommendedName>
    <alternativeName>
        <fullName evidence="12 15">AIR synthase</fullName>
    </alternativeName>
    <alternativeName>
        <fullName evidence="13 15">AIRS</fullName>
    </alternativeName>
    <alternativeName>
        <fullName evidence="11 15">Phosphoribosyl-aminoimidazole synthetase</fullName>
    </alternativeName>
</protein>
<dbReference type="FunFam" id="3.90.650.10:FF:000011">
    <property type="entry name" value="Phosphoribosylformylglycinamidine cyclo-ligase"/>
    <property type="match status" value="1"/>
</dbReference>
<evidence type="ECO:0000256" key="1">
    <source>
        <dbReference type="ARBA" id="ARBA00004496"/>
    </source>
</evidence>
<dbReference type="GO" id="GO:0046084">
    <property type="term" value="P:adenine biosynthetic process"/>
    <property type="evidence" value="ECO:0007669"/>
    <property type="project" value="TreeGrafter"/>
</dbReference>
<evidence type="ECO:0000259" key="17">
    <source>
        <dbReference type="Pfam" id="PF02769"/>
    </source>
</evidence>
<dbReference type="InterPro" id="IPR036676">
    <property type="entry name" value="PurM-like_C_sf"/>
</dbReference>
<evidence type="ECO:0000256" key="11">
    <source>
        <dbReference type="ARBA" id="ARBA00031908"/>
    </source>
</evidence>
<dbReference type="GeneID" id="65566837"/>
<keyword evidence="9 15" id="KW-0658">Purine biosynthesis</keyword>
<dbReference type="UniPathway" id="UPA00074">
    <property type="reaction ID" value="UER00129"/>
</dbReference>
<comment type="catalytic activity">
    <reaction evidence="14 15">
        <text>2-formamido-N(1)-(5-O-phospho-beta-D-ribosyl)acetamidine + ATP = 5-amino-1-(5-phospho-beta-D-ribosyl)imidazole + ADP + phosphate + H(+)</text>
        <dbReference type="Rhea" id="RHEA:23032"/>
        <dbReference type="ChEBI" id="CHEBI:15378"/>
        <dbReference type="ChEBI" id="CHEBI:30616"/>
        <dbReference type="ChEBI" id="CHEBI:43474"/>
        <dbReference type="ChEBI" id="CHEBI:137981"/>
        <dbReference type="ChEBI" id="CHEBI:147287"/>
        <dbReference type="ChEBI" id="CHEBI:456216"/>
        <dbReference type="EC" id="6.3.3.1"/>
    </reaction>
</comment>
<dbReference type="InterPro" id="IPR016188">
    <property type="entry name" value="PurM-like_N"/>
</dbReference>
<evidence type="ECO:0000256" key="8">
    <source>
        <dbReference type="ARBA" id="ARBA00022741"/>
    </source>
</evidence>
<evidence type="ECO:0000313" key="18">
    <source>
        <dbReference type="EMBL" id="QVV89264.1"/>
    </source>
</evidence>
<dbReference type="Gene3D" id="3.90.650.10">
    <property type="entry name" value="PurM-like C-terminal domain"/>
    <property type="match status" value="1"/>
</dbReference>
<reference evidence="18 19" key="1">
    <citation type="submission" date="2021-05" db="EMBL/GenBank/DDBJ databases">
        <title>A novel Methanospirillum isolate from a pyrite-forming mixed culture.</title>
        <authorList>
            <person name="Bunk B."/>
            <person name="Sproer C."/>
            <person name="Spring S."/>
            <person name="Pester M."/>
        </authorList>
    </citation>
    <scope>NUCLEOTIDE SEQUENCE [LARGE SCALE GENOMIC DNA]</scope>
    <source>
        <strain evidence="18 19">J.3.6.1-F.2.7.3</strain>
    </source>
</reference>
<keyword evidence="8 15" id="KW-0547">Nucleotide-binding</keyword>
<dbReference type="Pfam" id="PF00586">
    <property type="entry name" value="AIRS"/>
    <property type="match status" value="1"/>
</dbReference>
<evidence type="ECO:0000259" key="16">
    <source>
        <dbReference type="Pfam" id="PF00586"/>
    </source>
</evidence>
<evidence type="ECO:0000256" key="4">
    <source>
        <dbReference type="ARBA" id="ARBA00013047"/>
    </source>
</evidence>
<dbReference type="EC" id="6.3.3.1" evidence="4 15"/>
<dbReference type="HAMAP" id="MF_00741">
    <property type="entry name" value="AIRS"/>
    <property type="match status" value="1"/>
</dbReference>
<evidence type="ECO:0000256" key="6">
    <source>
        <dbReference type="ARBA" id="ARBA00022490"/>
    </source>
</evidence>
<evidence type="ECO:0000256" key="13">
    <source>
        <dbReference type="ARBA" id="ARBA00033093"/>
    </source>
</evidence>
<dbReference type="EMBL" id="CP075546">
    <property type="protein sequence ID" value="QVV89264.1"/>
    <property type="molecule type" value="Genomic_DNA"/>
</dbReference>
<evidence type="ECO:0000256" key="10">
    <source>
        <dbReference type="ARBA" id="ARBA00022840"/>
    </source>
</evidence>
<comment type="subcellular location">
    <subcellularLocation>
        <location evidence="1 15">Cytoplasm</location>
    </subcellularLocation>
</comment>
<dbReference type="GO" id="GO:0004641">
    <property type="term" value="F:phosphoribosylformylglycinamidine cyclo-ligase activity"/>
    <property type="evidence" value="ECO:0007669"/>
    <property type="project" value="UniProtKB-UniRule"/>
</dbReference>
<keyword evidence="7 15" id="KW-0436">Ligase</keyword>
<proteinExistence type="inferred from homology"/>
<dbReference type="AlphaFoldDB" id="A0A8E7EJM2"/>
<keyword evidence="6 15" id="KW-0963">Cytoplasm</keyword>
<keyword evidence="19" id="KW-1185">Reference proteome</keyword>